<evidence type="ECO:0000256" key="3">
    <source>
        <dbReference type="PIRSR" id="PIRSR639383-2"/>
    </source>
</evidence>
<dbReference type="GO" id="GO:0000166">
    <property type="term" value="F:nucleotide binding"/>
    <property type="evidence" value="ECO:0007669"/>
    <property type="project" value="UniProtKB-KW"/>
</dbReference>
<dbReference type="PROSITE" id="PS51084">
    <property type="entry name" value="HIT_2"/>
    <property type="match status" value="1"/>
</dbReference>
<feature type="domain" description="HIT" evidence="5">
    <location>
        <begin position="21"/>
        <end position="128"/>
    </location>
</feature>
<proteinExistence type="predicted"/>
<feature type="binding site" evidence="3">
    <location>
        <position position="45"/>
    </location>
    <ligand>
        <name>substrate</name>
    </ligand>
</feature>
<dbReference type="PANTHER" id="PTHR42997">
    <property type="entry name" value="HIT FAMILY HYDROLASE"/>
    <property type="match status" value="1"/>
</dbReference>
<dbReference type="Pfam" id="PF01230">
    <property type="entry name" value="HIT"/>
    <property type="match status" value="1"/>
</dbReference>
<feature type="binding site" evidence="3">
    <location>
        <position position="117"/>
    </location>
    <ligand>
        <name>substrate</name>
    </ligand>
</feature>
<evidence type="ECO:0000259" key="5">
    <source>
        <dbReference type="PROSITE" id="PS51084"/>
    </source>
</evidence>
<keyword evidence="1" id="KW-0547">Nucleotide-binding</keyword>
<dbReference type="SUPFAM" id="SSF54197">
    <property type="entry name" value="HIT-like"/>
    <property type="match status" value="1"/>
</dbReference>
<dbReference type="InterPro" id="IPR036265">
    <property type="entry name" value="HIT-like_sf"/>
</dbReference>
<organism evidence="6 7">
    <name type="scientific">candidate division TA06 bacterium 34_109</name>
    <dbReference type="NCBI Taxonomy" id="1635277"/>
    <lineage>
        <taxon>Bacteria</taxon>
        <taxon>Bacteria division TA06</taxon>
    </lineage>
</organism>
<dbReference type="InterPro" id="IPR052908">
    <property type="entry name" value="AP-4-A_phosphorylase"/>
</dbReference>
<gene>
    <name evidence="6" type="ORF">XE03_0441</name>
</gene>
<reference evidence="7" key="1">
    <citation type="journal article" date="2015" name="MBio">
        <title>Genome-Resolved Metagenomic Analysis Reveals Roles for Candidate Phyla and Other Microbial Community Members in Biogeochemical Transformations in Oil Reservoirs.</title>
        <authorList>
            <person name="Hu P."/>
            <person name="Tom L."/>
            <person name="Singh A."/>
            <person name="Thomas B.C."/>
            <person name="Baker B.J."/>
            <person name="Piceno Y.M."/>
            <person name="Andersen G.L."/>
            <person name="Banfield J.F."/>
        </authorList>
    </citation>
    <scope>NUCLEOTIDE SEQUENCE [LARGE SCALE GENOMIC DNA]</scope>
</reference>
<dbReference type="AlphaFoldDB" id="A0A117M720"/>
<name>A0A117M720_UNCT6</name>
<accession>A0A117M720</accession>
<dbReference type="CDD" id="cd01275">
    <property type="entry name" value="FHIT"/>
    <property type="match status" value="1"/>
</dbReference>
<dbReference type="Gene3D" id="3.30.428.10">
    <property type="entry name" value="HIT-like"/>
    <property type="match status" value="1"/>
</dbReference>
<dbReference type="InterPro" id="IPR011146">
    <property type="entry name" value="HIT-like"/>
</dbReference>
<dbReference type="EMBL" id="LGGX01000002">
    <property type="protein sequence ID" value="KUK87922.1"/>
    <property type="molecule type" value="Genomic_DNA"/>
</dbReference>
<dbReference type="PANTHER" id="PTHR42997:SF1">
    <property type="entry name" value="AP-4-A PHOSPHORYLASE"/>
    <property type="match status" value="1"/>
</dbReference>
<evidence type="ECO:0000256" key="2">
    <source>
        <dbReference type="PIRSR" id="PIRSR639383-1"/>
    </source>
</evidence>
<dbReference type="Proteomes" id="UP000053467">
    <property type="component" value="Unassembled WGS sequence"/>
</dbReference>
<evidence type="ECO:0000256" key="1">
    <source>
        <dbReference type="ARBA" id="ARBA00022741"/>
    </source>
</evidence>
<comment type="caution">
    <text evidence="6">The sequence shown here is derived from an EMBL/GenBank/DDBJ whole genome shotgun (WGS) entry which is preliminary data.</text>
</comment>
<feature type="short sequence motif" description="Histidine triad motif" evidence="4">
    <location>
        <begin position="113"/>
        <end position="117"/>
    </location>
</feature>
<evidence type="ECO:0000313" key="7">
    <source>
        <dbReference type="Proteomes" id="UP000053467"/>
    </source>
</evidence>
<dbReference type="GO" id="GO:0003824">
    <property type="term" value="F:catalytic activity"/>
    <property type="evidence" value="ECO:0007669"/>
    <property type="project" value="InterPro"/>
</dbReference>
<dbReference type="InterPro" id="IPR039383">
    <property type="entry name" value="FHIT"/>
</dbReference>
<sequence length="161" mass="18594">MERIYAPWRIKYLEKADEKSKKCIFCYPDKRMLILKDKKFIIILNKYPYTNGHIMVAPNLHKVMLEELDKESLLGLMEGVQLGIKILKKAYRPSGFNIGINYGRVSGAGIEDHLHIHIVPRWSGDTNFMPVVGKTKIVSESFESVKRKLKKSLKEVFDGKI</sequence>
<evidence type="ECO:0000313" key="6">
    <source>
        <dbReference type="EMBL" id="KUK87922.1"/>
    </source>
</evidence>
<evidence type="ECO:0000256" key="4">
    <source>
        <dbReference type="PROSITE-ProRule" id="PRU00464"/>
    </source>
</evidence>
<feature type="active site" description="Tele-AMP-histidine intermediate" evidence="2">
    <location>
        <position position="115"/>
    </location>
</feature>
<protein>
    <submittedName>
        <fullName evidence="6">Histidine triad (HIT) protein</fullName>
    </submittedName>
</protein>